<dbReference type="EMBL" id="BARW01014708">
    <property type="protein sequence ID" value="GAI79014.1"/>
    <property type="molecule type" value="Genomic_DNA"/>
</dbReference>
<evidence type="ECO:0000313" key="1">
    <source>
        <dbReference type="EMBL" id="GAI79014.1"/>
    </source>
</evidence>
<accession>X1TG74</accession>
<organism evidence="1">
    <name type="scientific">marine sediment metagenome</name>
    <dbReference type="NCBI Taxonomy" id="412755"/>
    <lineage>
        <taxon>unclassified sequences</taxon>
        <taxon>metagenomes</taxon>
        <taxon>ecological metagenomes</taxon>
    </lineage>
</organism>
<dbReference type="GO" id="GO:0046872">
    <property type="term" value="F:metal ion binding"/>
    <property type="evidence" value="ECO:0007669"/>
    <property type="project" value="UniProtKB-KW"/>
</dbReference>
<dbReference type="GO" id="GO:1990077">
    <property type="term" value="C:primosome complex"/>
    <property type="evidence" value="ECO:0007669"/>
    <property type="project" value="UniProtKB-KW"/>
</dbReference>
<proteinExistence type="predicted"/>
<feature type="non-terminal residue" evidence="1">
    <location>
        <position position="1"/>
    </location>
</feature>
<name>X1TG74_9ZZZZ</name>
<protein>
    <submittedName>
        <fullName evidence="1">Uncharacterized protein</fullName>
    </submittedName>
</protein>
<dbReference type="GO" id="GO:0051539">
    <property type="term" value="F:4 iron, 4 sulfur cluster binding"/>
    <property type="evidence" value="ECO:0007669"/>
    <property type="project" value="UniProtKB-KW"/>
</dbReference>
<gene>
    <name evidence="1" type="ORF">S12H4_26000</name>
</gene>
<reference evidence="1" key="1">
    <citation type="journal article" date="2014" name="Front. Microbiol.">
        <title>High frequency of phylogenetically diverse reductive dehalogenase-homologous genes in deep subseafloor sedimentary metagenomes.</title>
        <authorList>
            <person name="Kawai M."/>
            <person name="Futagami T."/>
            <person name="Toyoda A."/>
            <person name="Takaki Y."/>
            <person name="Nishi S."/>
            <person name="Hori S."/>
            <person name="Arai W."/>
            <person name="Tsubouchi T."/>
            <person name="Morono Y."/>
            <person name="Uchiyama I."/>
            <person name="Ito T."/>
            <person name="Fujiyama A."/>
            <person name="Inagaki F."/>
            <person name="Takami H."/>
        </authorList>
    </citation>
    <scope>NUCLEOTIDE SEQUENCE</scope>
    <source>
        <strain evidence="1">Expedition CK06-06</strain>
    </source>
</reference>
<comment type="caution">
    <text evidence="1">The sequence shown here is derived from an EMBL/GenBank/DDBJ whole genome shotgun (WGS) entry which is preliminary data.</text>
</comment>
<dbReference type="GO" id="GO:0006269">
    <property type="term" value="P:DNA replication, synthesis of primer"/>
    <property type="evidence" value="ECO:0007669"/>
    <property type="project" value="UniProtKB-KW"/>
</dbReference>
<dbReference type="AlphaFoldDB" id="X1TG74"/>
<sequence>KDVSCFFLHALNYPIENIIDIFSNLPDFDRKKTKYQVEFAKKKEYTPHSCSTLKSLNICKANESKDELCLEGYYSKKLDTQKKLSHPLFYIQLKQYRNSMKNKVNKTKIEKEDER</sequence>